<feature type="compositionally biased region" description="Low complexity" evidence="2">
    <location>
        <begin position="1213"/>
        <end position="1226"/>
    </location>
</feature>
<organism evidence="3 4">
    <name type="scientific">Exophiala dermatitidis</name>
    <name type="common">Black yeast-like fungus</name>
    <name type="synonym">Wangiella dermatitidis</name>
    <dbReference type="NCBI Taxonomy" id="5970"/>
    <lineage>
        <taxon>Eukaryota</taxon>
        <taxon>Fungi</taxon>
        <taxon>Dikarya</taxon>
        <taxon>Ascomycota</taxon>
        <taxon>Pezizomycotina</taxon>
        <taxon>Eurotiomycetes</taxon>
        <taxon>Chaetothyriomycetidae</taxon>
        <taxon>Chaetothyriales</taxon>
        <taxon>Herpotrichiellaceae</taxon>
        <taxon>Exophiala</taxon>
    </lineage>
</organism>
<feature type="compositionally biased region" description="Polar residues" evidence="2">
    <location>
        <begin position="923"/>
        <end position="940"/>
    </location>
</feature>
<comment type="similarity">
    <text evidence="1">Belongs to the EFR3 family.</text>
</comment>
<evidence type="ECO:0000313" key="3">
    <source>
        <dbReference type="EMBL" id="KAJ8989518.1"/>
    </source>
</evidence>
<feature type="compositionally biased region" description="Polar residues" evidence="2">
    <location>
        <begin position="1057"/>
        <end position="1072"/>
    </location>
</feature>
<evidence type="ECO:0000313" key="4">
    <source>
        <dbReference type="Proteomes" id="UP001161757"/>
    </source>
</evidence>
<evidence type="ECO:0000256" key="2">
    <source>
        <dbReference type="SAM" id="MobiDB-lite"/>
    </source>
</evidence>
<feature type="compositionally biased region" description="Basic and acidic residues" evidence="2">
    <location>
        <begin position="1178"/>
        <end position="1201"/>
    </location>
</feature>
<accession>A0AAN6IT84</accession>
<gene>
    <name evidence="3" type="primary">EFR3</name>
    <name evidence="3" type="ORF">HRR80_006246</name>
</gene>
<dbReference type="InterPro" id="IPR039786">
    <property type="entry name" value="EFR3"/>
</dbReference>
<proteinExistence type="inferred from homology"/>
<feature type="compositionally biased region" description="Polar residues" evidence="2">
    <location>
        <begin position="969"/>
        <end position="979"/>
    </location>
</feature>
<dbReference type="SUPFAM" id="SSF48371">
    <property type="entry name" value="ARM repeat"/>
    <property type="match status" value="1"/>
</dbReference>
<feature type="region of interest" description="Disordered" evidence="2">
    <location>
        <begin position="893"/>
        <end position="1274"/>
    </location>
</feature>
<dbReference type="Proteomes" id="UP001161757">
    <property type="component" value="Unassembled WGS sequence"/>
</dbReference>
<dbReference type="Pfam" id="PF21072">
    <property type="entry name" value="EFR3"/>
    <property type="match status" value="1"/>
</dbReference>
<dbReference type="GO" id="GO:0005886">
    <property type="term" value="C:plasma membrane"/>
    <property type="evidence" value="ECO:0007669"/>
    <property type="project" value="TreeGrafter"/>
</dbReference>
<feature type="region of interest" description="Disordered" evidence="2">
    <location>
        <begin position="619"/>
        <end position="643"/>
    </location>
</feature>
<dbReference type="EMBL" id="JAJGCB010000013">
    <property type="protein sequence ID" value="KAJ8989518.1"/>
    <property type="molecule type" value="Genomic_DNA"/>
</dbReference>
<protein>
    <submittedName>
        <fullName evidence="3">Plasma membrane localization protein</fullName>
    </submittedName>
</protein>
<sequence>MSSLLHPIHSASQKCRPKHQVLVLKCYPKYQKTVQEVKPNSSELSYLLYYASTRRHKLQKVGAFLEKKNASDVWKGKLGNVQVTLQILSAIIEKAPRDLSLYSRSVLTILDSILRSKDVNMVEDTIPTFEAYCRHVDAASFNADQQRAQQYLSIVQLYAGYAAKSNLADSKAGNSIPLSIRWRTIGLRAIRAVVASEALATESARQLNTVMPVILENMSLEEENILATLQQRATTSERLDDELARRRRTSLTTVATVDTADGDPATAVETTAGADKVAEEEVRALALRCLKQIFSAGIGSTRGQTRLATALTLKFIASKSSASLTTENDGEGTWATSLFEAIARWTPVQDRFIIVVTAMETLVRSPITEGLLEKQLVLATMVDWLLSSNVNLIGLSVMDVLLGLIHHMLLLLQLGSANTHVITPQRPDTIGLFREAKEAFDPSTVLADTETSRTSSKAELIASPTRQRLLLKLQDCVASLSNHIYYTDQISDMLTAILARLKPSPQSDVPTSAAAINDPAAAARAIAESGSIHEDPNASAFFSFHTARLTAMQVIKQILVRANNRRNSTSGAIEARARVGVQVWEGTQWLLKDEEKDVRMAYVDALVTWLHLETNKTDTLLPRDGSRQPSHGKKDTTQPPAEVNLAKRAISGASRKEPKPARSSFLALLHLAVYDSILDDVEDEANLLLLYLLLTKLVERLGVNAIRSGLPMILTLQETVLNGEDMSAAGRVNVATLVHGYLWTIAEKFDIETSSVGHEINAEISRRKRYGVWFDKVKFPALPVAEIRQMPQVANEKSTDYVQEAVETIKPFLSVSPLVEEIATSYDNSLLTPPASPPSSPGRVFSVPTLGFGYGYGTAPAQKPSREARLPQKIKDEMKSSWSREACIAAAEKESAASMTGSRTGASSLPRNHLNINGARRQGSASGQESPVNANGSTTPVFGLVSGLGSLTRAKRPSASGSPAREPEPTTSSRDSTMRVSDLKRVLSSYAAGNTRQQSPLRKAISGSRRSTRSSATSSMVSWDEADDRNPSVLDVRSTGTYNTTDAAGRGEDIDRPQTSSNSDNNFGTTEGRTAAAAAAAANSENDAPAPNSSGGTTFYHQVTAGGGGDGDIPPVPKIPSTLNLPGTWPREARQAEQSSQQEKIESTTTTAASAVNHRDTTSPNRSRKTSRSRSRGQSRDNNEREKEKDRDKDRERERGKRSSRRSSRPTSRRSVGMASLASSAPGGAGEKFDLDSLLAGIAVPSSRTPGATATKDTEIGKASRGSRLIRPPY</sequence>
<feature type="compositionally biased region" description="Polar residues" evidence="2">
    <location>
        <begin position="991"/>
        <end position="1000"/>
    </location>
</feature>
<feature type="compositionally biased region" description="Polar residues" evidence="2">
    <location>
        <begin position="898"/>
        <end position="910"/>
    </location>
</feature>
<feature type="compositionally biased region" description="Low complexity" evidence="2">
    <location>
        <begin position="1075"/>
        <end position="1094"/>
    </location>
</feature>
<dbReference type="AlphaFoldDB" id="A0AAN6IT84"/>
<feature type="compositionally biased region" description="Basic residues" evidence="2">
    <location>
        <begin position="1202"/>
        <end position="1212"/>
    </location>
</feature>
<dbReference type="InterPro" id="IPR016024">
    <property type="entry name" value="ARM-type_fold"/>
</dbReference>
<dbReference type="InterPro" id="IPR049150">
    <property type="entry name" value="EFR3_HEAT-like_rpt"/>
</dbReference>
<comment type="caution">
    <text evidence="3">The sequence shown here is derived from an EMBL/GenBank/DDBJ whole genome shotgun (WGS) entry which is preliminary data.</text>
</comment>
<evidence type="ECO:0000256" key="1">
    <source>
        <dbReference type="ARBA" id="ARBA00010216"/>
    </source>
</evidence>
<name>A0AAN6IT84_EXODE</name>
<dbReference type="GO" id="GO:0072659">
    <property type="term" value="P:protein localization to plasma membrane"/>
    <property type="evidence" value="ECO:0007669"/>
    <property type="project" value="InterPro"/>
</dbReference>
<dbReference type="PANTHER" id="PTHR47766">
    <property type="entry name" value="PROTEIN EFR3"/>
    <property type="match status" value="1"/>
</dbReference>
<feature type="compositionally biased region" description="Basic residues" evidence="2">
    <location>
        <begin position="1166"/>
        <end position="1177"/>
    </location>
</feature>
<reference evidence="3" key="1">
    <citation type="submission" date="2023-01" db="EMBL/GenBank/DDBJ databases">
        <title>Exophiala dermititidis isolated from Cystic Fibrosis Patient.</title>
        <authorList>
            <person name="Kurbessoian T."/>
            <person name="Crocker A."/>
            <person name="Murante D."/>
            <person name="Hogan D.A."/>
            <person name="Stajich J.E."/>
        </authorList>
    </citation>
    <scope>NUCLEOTIDE SEQUENCE</scope>
    <source>
        <strain evidence="3">Ex8</strain>
    </source>
</reference>
<feature type="compositionally biased region" description="Low complexity" evidence="2">
    <location>
        <begin position="1006"/>
        <end position="1019"/>
    </location>
</feature>
<dbReference type="PANTHER" id="PTHR47766:SF1">
    <property type="entry name" value="PROTEIN EFR3"/>
    <property type="match status" value="1"/>
</dbReference>